<dbReference type="EC" id="1.13.12.19" evidence="4"/>
<keyword evidence="14" id="KW-0614">Plasmid</keyword>
<comment type="catalytic activity">
    <reaction evidence="10">
        <text>L-arginine + 2-oxoglutarate + O2 = guanidine + L-glutamate 5-semialdehyde + succinate + CO2</text>
        <dbReference type="Rhea" id="RHEA:31535"/>
        <dbReference type="ChEBI" id="CHEBI:15379"/>
        <dbReference type="ChEBI" id="CHEBI:16526"/>
        <dbReference type="ChEBI" id="CHEBI:16810"/>
        <dbReference type="ChEBI" id="CHEBI:30031"/>
        <dbReference type="ChEBI" id="CHEBI:30087"/>
        <dbReference type="ChEBI" id="CHEBI:32682"/>
        <dbReference type="ChEBI" id="CHEBI:58066"/>
        <dbReference type="EC" id="1.14.20.7"/>
    </reaction>
</comment>
<dbReference type="OrthoDB" id="21825at2"/>
<dbReference type="SUPFAM" id="SSF51197">
    <property type="entry name" value="Clavaminate synthase-like"/>
    <property type="match status" value="1"/>
</dbReference>
<accession>A0A2S2CY45</accession>
<dbReference type="InterPro" id="IPR044861">
    <property type="entry name" value="IPNS-like_FE2OG_OXY"/>
</dbReference>
<dbReference type="InterPro" id="IPR005123">
    <property type="entry name" value="Oxoglu/Fe-dep_dioxygenase_dom"/>
</dbReference>
<keyword evidence="11" id="KW-0560">Oxidoreductase</keyword>
<keyword evidence="11" id="KW-0408">Iron</keyword>
<evidence type="ECO:0000256" key="1">
    <source>
        <dbReference type="ARBA" id="ARBA00001954"/>
    </source>
</evidence>
<dbReference type="GO" id="GO:0009693">
    <property type="term" value="P:ethylene biosynthetic process"/>
    <property type="evidence" value="ECO:0007669"/>
    <property type="project" value="UniProtKB-KW"/>
</dbReference>
<dbReference type="Pfam" id="PF03171">
    <property type="entry name" value="2OG-FeII_Oxy"/>
    <property type="match status" value="1"/>
</dbReference>
<keyword evidence="15" id="KW-1185">Reference proteome</keyword>
<dbReference type="EMBL" id="CP029357">
    <property type="protein sequence ID" value="AWK89406.1"/>
    <property type="molecule type" value="Genomic_DNA"/>
</dbReference>
<dbReference type="InterPro" id="IPR027443">
    <property type="entry name" value="IPNS-like_sf"/>
</dbReference>
<dbReference type="Proteomes" id="UP000245629">
    <property type="component" value="Plasmid unnamed2"/>
</dbReference>
<reference evidence="15" key="1">
    <citation type="submission" date="2018-05" db="EMBL/GenBank/DDBJ databases">
        <title>Azospirillum thermophila sp. nov., a novel isolated from hot spring.</title>
        <authorList>
            <person name="Zhao Z."/>
        </authorList>
    </citation>
    <scope>NUCLEOTIDE SEQUENCE [LARGE SCALE GENOMIC DNA]</scope>
    <source>
        <strain evidence="15">CFH 70021</strain>
        <plasmid evidence="15">unnamed2</plasmid>
    </source>
</reference>
<evidence type="ECO:0000256" key="9">
    <source>
        <dbReference type="ARBA" id="ARBA00047725"/>
    </source>
</evidence>
<evidence type="ECO:0000313" key="14">
    <source>
        <dbReference type="EMBL" id="AWK89406.1"/>
    </source>
</evidence>
<comment type="pathway">
    <text evidence="2">Alkene biosynthesis; ethylene biosynthesis via 2-oxoglutarate.</text>
</comment>
<sequence length="336" mass="36384">MSDPGLPIIDVAALCSPDFADRREVGERIAEACGTTGFFYITGHGVPQEVIDTALAEARLFFRQPAEAKAGAAADARFRGWHAIGGALMYGASRPDFKEFFQMGLDLPETDPDVLAGQPLRGPNRWPDGPPGFRPAMEAYYRETGACGARLLRGVALALGLPESFFDARYAKPMQRTQAIYYPPQPAEMGEDQYGVAPHTDYGCITLLYQDGTGGLEAQRLDGAWVPAPPMAGSFVVNVGDLLERWSNGRFKSTPHRVVNRSGQERLSIATFYDPTYTALVDSRELLAALDLDDAPNFPPIQAGDHIQNRIAESKRHRQSIQATGQAQAGGGAAGR</sequence>
<evidence type="ECO:0000256" key="10">
    <source>
        <dbReference type="ARBA" id="ARBA00049359"/>
    </source>
</evidence>
<keyword evidence="11" id="KW-0479">Metal-binding</keyword>
<comment type="catalytic activity">
    <reaction evidence="9">
        <text>2-oxoglutarate + O2 + 2 H(+) = ethene + 3 CO2 + H2O</text>
        <dbReference type="Rhea" id="RHEA:31523"/>
        <dbReference type="ChEBI" id="CHEBI:15377"/>
        <dbReference type="ChEBI" id="CHEBI:15378"/>
        <dbReference type="ChEBI" id="CHEBI:15379"/>
        <dbReference type="ChEBI" id="CHEBI:16526"/>
        <dbReference type="ChEBI" id="CHEBI:16810"/>
        <dbReference type="ChEBI" id="CHEBI:18153"/>
        <dbReference type="EC" id="1.13.12.19"/>
    </reaction>
</comment>
<evidence type="ECO:0000256" key="8">
    <source>
        <dbReference type="ARBA" id="ARBA00031282"/>
    </source>
</evidence>
<dbReference type="RefSeq" id="WP_109332643.1">
    <property type="nucleotide sequence ID" value="NZ_CP029357.1"/>
</dbReference>
<evidence type="ECO:0000256" key="3">
    <source>
        <dbReference type="ARBA" id="ARBA00012293"/>
    </source>
</evidence>
<evidence type="ECO:0000256" key="7">
    <source>
        <dbReference type="ARBA" id="ARBA00031011"/>
    </source>
</evidence>
<dbReference type="Pfam" id="PF14226">
    <property type="entry name" value="DIOX_N"/>
    <property type="match status" value="1"/>
</dbReference>
<evidence type="ECO:0000256" key="6">
    <source>
        <dbReference type="ARBA" id="ARBA00022666"/>
    </source>
</evidence>
<gene>
    <name evidence="14" type="ORF">DEW08_25590</name>
</gene>
<evidence type="ECO:0000259" key="13">
    <source>
        <dbReference type="PROSITE" id="PS51471"/>
    </source>
</evidence>
<dbReference type="GO" id="GO:0102276">
    <property type="term" value="F:2-oxoglutarate oxygenase/decarboxylase (ethylene-forming) activity"/>
    <property type="evidence" value="ECO:0007669"/>
    <property type="project" value="UniProtKB-EC"/>
</dbReference>
<dbReference type="InterPro" id="IPR026992">
    <property type="entry name" value="DIOX_N"/>
</dbReference>
<organism evidence="14 15">
    <name type="scientific">Azospirillum thermophilum</name>
    <dbReference type="NCBI Taxonomy" id="2202148"/>
    <lineage>
        <taxon>Bacteria</taxon>
        <taxon>Pseudomonadati</taxon>
        <taxon>Pseudomonadota</taxon>
        <taxon>Alphaproteobacteria</taxon>
        <taxon>Rhodospirillales</taxon>
        <taxon>Azospirillaceae</taxon>
        <taxon>Azospirillum</taxon>
    </lineage>
</organism>
<comment type="similarity">
    <text evidence="11">Belongs to the iron/ascorbate-dependent oxidoreductase family.</text>
</comment>
<comment type="cofactor">
    <cofactor evidence="1">
        <name>Fe(2+)</name>
        <dbReference type="ChEBI" id="CHEBI:29033"/>
    </cofactor>
</comment>
<dbReference type="InterPro" id="IPR050231">
    <property type="entry name" value="Iron_ascorbate_oxido_reductase"/>
</dbReference>
<feature type="domain" description="Fe2OG dioxygenase" evidence="13">
    <location>
        <begin position="172"/>
        <end position="275"/>
    </location>
</feature>
<dbReference type="PROSITE" id="PS51471">
    <property type="entry name" value="FE2OG_OXY"/>
    <property type="match status" value="1"/>
</dbReference>
<dbReference type="EC" id="1.14.20.7" evidence="3"/>
<dbReference type="PRINTS" id="PR00682">
    <property type="entry name" value="IPNSYNTHASE"/>
</dbReference>
<dbReference type="GO" id="GO:0046872">
    <property type="term" value="F:metal ion binding"/>
    <property type="evidence" value="ECO:0007669"/>
    <property type="project" value="UniProtKB-KW"/>
</dbReference>
<dbReference type="PANTHER" id="PTHR47990">
    <property type="entry name" value="2-OXOGLUTARATE (2OG) AND FE(II)-DEPENDENT OXYGENASE SUPERFAMILY PROTEIN-RELATED"/>
    <property type="match status" value="1"/>
</dbReference>
<feature type="region of interest" description="Disordered" evidence="12">
    <location>
        <begin position="313"/>
        <end position="336"/>
    </location>
</feature>
<evidence type="ECO:0000256" key="4">
    <source>
        <dbReference type="ARBA" id="ARBA00012531"/>
    </source>
</evidence>
<evidence type="ECO:0000313" key="15">
    <source>
        <dbReference type="Proteomes" id="UP000245629"/>
    </source>
</evidence>
<evidence type="ECO:0000256" key="5">
    <source>
        <dbReference type="ARBA" id="ARBA00019045"/>
    </source>
</evidence>
<evidence type="ECO:0000256" key="11">
    <source>
        <dbReference type="RuleBase" id="RU003682"/>
    </source>
</evidence>
<evidence type="ECO:0000256" key="2">
    <source>
        <dbReference type="ARBA" id="ARBA00004767"/>
    </source>
</evidence>
<protein>
    <recommendedName>
        <fullName evidence="5">2-oxoglutarate-dependent ethylene/succinate-forming enzyme</fullName>
        <ecNumber evidence="4">1.13.12.19</ecNumber>
        <ecNumber evidence="3">1.14.20.7</ecNumber>
    </recommendedName>
    <alternativeName>
        <fullName evidence="7">2-oxoglutarate dioxygenase (ethylene-forming)</fullName>
    </alternativeName>
    <alternativeName>
        <fullName evidence="8">2-oxoglutarate/L-arginine monooxygenase/decarboxylase (succinate-forming)</fullName>
    </alternativeName>
</protein>
<dbReference type="Gene3D" id="2.60.120.330">
    <property type="entry name" value="B-lactam Antibiotic, Isopenicillin N Synthase, Chain"/>
    <property type="match status" value="1"/>
</dbReference>
<dbReference type="KEGG" id="azz:DEW08_25590"/>
<geneLocation type="plasmid" evidence="14 15">
    <name>unnamed2</name>
</geneLocation>
<dbReference type="AlphaFoldDB" id="A0A2S2CY45"/>
<keyword evidence="6" id="KW-0266">Ethylene biosynthesis</keyword>
<name>A0A2S2CY45_9PROT</name>
<evidence type="ECO:0000256" key="12">
    <source>
        <dbReference type="SAM" id="MobiDB-lite"/>
    </source>
</evidence>
<proteinExistence type="inferred from homology"/>